<evidence type="ECO:0000256" key="2">
    <source>
        <dbReference type="SAM" id="Phobius"/>
    </source>
</evidence>
<evidence type="ECO:0000256" key="1">
    <source>
        <dbReference type="SAM" id="MobiDB-lite"/>
    </source>
</evidence>
<dbReference type="PATRIC" id="fig|745776.4.peg.935"/>
<evidence type="ECO:0008006" key="5">
    <source>
        <dbReference type="Google" id="ProtNLM"/>
    </source>
</evidence>
<organism evidence="3 4">
    <name type="scientific">Deinococcus gobiensis (strain DSM 21396 / JCM 16679 / CGMCC 1.7299 / I-0)</name>
    <dbReference type="NCBI Taxonomy" id="745776"/>
    <lineage>
        <taxon>Bacteria</taxon>
        <taxon>Thermotogati</taxon>
        <taxon>Deinococcota</taxon>
        <taxon>Deinococci</taxon>
        <taxon>Deinococcales</taxon>
        <taxon>Deinococcaceae</taxon>
        <taxon>Deinococcus</taxon>
    </lineage>
</organism>
<protein>
    <recommendedName>
        <fullName evidence="5">Lipopolysaccharide assembly protein A domain-containing protein</fullName>
    </recommendedName>
</protein>
<keyword evidence="2" id="KW-0472">Membrane</keyword>
<dbReference type="HOGENOM" id="CLU_156440_0_0_0"/>
<dbReference type="EMBL" id="CP002191">
    <property type="protein sequence ID" value="AFD24838.1"/>
    <property type="molecule type" value="Genomic_DNA"/>
</dbReference>
<accession>H8GYI5</accession>
<keyword evidence="2" id="KW-1133">Transmembrane helix</keyword>
<name>H8GYI5_DEIGI</name>
<sequence>MRVMPFVQVLLLLVLAGYLLLVALENPQPVRLPLPFGRGEWLTGTGAAMGMFVVVGGAFVALLLLPLLWRQGWRRRHDRRERRALEGRLAATLQARLGALPTPGPVTEPARPEPVPATPDTP</sequence>
<reference evidence="3 4" key="1">
    <citation type="journal article" date="2012" name="PLoS ONE">
        <title>Genome sequence and transcriptome analysis of the radioresistant bacterium Deinococcus gobiensis: insights into the extreme environmental adaptations.</title>
        <authorList>
            <person name="Yuan M."/>
            <person name="Chen M."/>
            <person name="Zhang W."/>
            <person name="Lu W."/>
            <person name="Wang J."/>
            <person name="Yang M."/>
            <person name="Zhao P."/>
            <person name="Tang R."/>
            <person name="Li X."/>
            <person name="Hao Y."/>
            <person name="Zhou Z."/>
            <person name="Zhan Y."/>
            <person name="Yu H."/>
            <person name="Teng C."/>
            <person name="Yan Y."/>
            <person name="Ping S."/>
            <person name="Wang Y."/>
            <person name="Lin M."/>
        </authorList>
    </citation>
    <scope>NUCLEOTIDE SEQUENCE [LARGE SCALE GENOMIC DNA]</scope>
    <source>
        <strain evidence="3 4">I-0</strain>
    </source>
</reference>
<gene>
    <name evidence="3" type="ordered locus">DGo_CA0911</name>
</gene>
<feature type="transmembrane region" description="Helical" evidence="2">
    <location>
        <begin position="47"/>
        <end position="69"/>
    </location>
</feature>
<evidence type="ECO:0000313" key="3">
    <source>
        <dbReference type="EMBL" id="AFD24838.1"/>
    </source>
</evidence>
<proteinExistence type="predicted"/>
<dbReference type="KEGG" id="dgo:DGo_CA0911"/>
<keyword evidence="4" id="KW-1185">Reference proteome</keyword>
<evidence type="ECO:0000313" key="4">
    <source>
        <dbReference type="Proteomes" id="UP000007575"/>
    </source>
</evidence>
<feature type="compositionally biased region" description="Pro residues" evidence="1">
    <location>
        <begin position="102"/>
        <end position="122"/>
    </location>
</feature>
<dbReference type="AlphaFoldDB" id="H8GYI5"/>
<feature type="region of interest" description="Disordered" evidence="1">
    <location>
        <begin position="97"/>
        <end position="122"/>
    </location>
</feature>
<keyword evidence="2" id="KW-0812">Transmembrane</keyword>
<dbReference type="STRING" id="745776.DGo_CA0911"/>
<dbReference type="RefSeq" id="WP_014684321.1">
    <property type="nucleotide sequence ID" value="NC_017790.1"/>
</dbReference>
<dbReference type="Proteomes" id="UP000007575">
    <property type="component" value="Chromosome"/>
</dbReference>